<dbReference type="SUPFAM" id="SSF53448">
    <property type="entry name" value="Nucleotide-diphospho-sugar transferases"/>
    <property type="match status" value="1"/>
</dbReference>
<keyword evidence="1" id="KW-1133">Transmembrane helix</keyword>
<dbReference type="EMBL" id="CP114014">
    <property type="protein sequence ID" value="XAY03293.1"/>
    <property type="molecule type" value="Genomic_DNA"/>
</dbReference>
<evidence type="ECO:0000313" key="3">
    <source>
        <dbReference type="EMBL" id="XAY03293.1"/>
    </source>
</evidence>
<dbReference type="RefSeq" id="WP_354699847.1">
    <property type="nucleotide sequence ID" value="NZ_CP114014.1"/>
</dbReference>
<feature type="domain" description="Glycosyltransferase 2-like" evidence="2">
    <location>
        <begin position="8"/>
        <end position="116"/>
    </location>
</feature>
<feature type="transmembrane region" description="Helical" evidence="1">
    <location>
        <begin position="300"/>
        <end position="320"/>
    </location>
</feature>
<dbReference type="KEGG" id="parq:DSM112329_00105"/>
<proteinExistence type="predicted"/>
<evidence type="ECO:0000256" key="1">
    <source>
        <dbReference type="SAM" id="Phobius"/>
    </source>
</evidence>
<dbReference type="CDD" id="cd00761">
    <property type="entry name" value="Glyco_tranf_GTA_type"/>
    <property type="match status" value="1"/>
</dbReference>
<protein>
    <recommendedName>
        <fullName evidence="2">Glycosyltransferase 2-like domain-containing protein</fullName>
    </recommendedName>
</protein>
<dbReference type="InterPro" id="IPR029044">
    <property type="entry name" value="Nucleotide-diphossugar_trans"/>
</dbReference>
<dbReference type="PANTHER" id="PTHR43685">
    <property type="entry name" value="GLYCOSYLTRANSFERASE"/>
    <property type="match status" value="1"/>
</dbReference>
<name>A0AAU7ANW8_9ACTN</name>
<gene>
    <name evidence="3" type="ORF">DSM112329_00105</name>
</gene>
<dbReference type="InterPro" id="IPR001173">
    <property type="entry name" value="Glyco_trans_2-like"/>
</dbReference>
<reference evidence="3" key="1">
    <citation type="submission" date="2022-12" db="EMBL/GenBank/DDBJ databases">
        <title>Paraconexibacter alkalitolerans sp. nov. and Baekduia alba sp. nov., isolated from soil and emended description of the genera Paraconexibacter (Chun et al., 2020) and Baekduia (An et al., 2020).</title>
        <authorList>
            <person name="Vieira S."/>
            <person name="Huber K.J."/>
            <person name="Geppert A."/>
            <person name="Wolf J."/>
            <person name="Neumann-Schaal M."/>
            <person name="Muesken M."/>
            <person name="Overmann J."/>
        </authorList>
    </citation>
    <scope>NUCLEOTIDE SEQUENCE</scope>
    <source>
        <strain evidence="3">AEG42_29</strain>
    </source>
</reference>
<dbReference type="InterPro" id="IPR050834">
    <property type="entry name" value="Glycosyltransf_2"/>
</dbReference>
<dbReference type="PANTHER" id="PTHR43685:SF2">
    <property type="entry name" value="GLYCOSYLTRANSFERASE 2-LIKE DOMAIN-CONTAINING PROTEIN"/>
    <property type="match status" value="1"/>
</dbReference>
<keyword evidence="1" id="KW-0812">Transmembrane</keyword>
<organism evidence="3">
    <name type="scientific">Paraconexibacter sp. AEG42_29</name>
    <dbReference type="NCBI Taxonomy" id="2997339"/>
    <lineage>
        <taxon>Bacteria</taxon>
        <taxon>Bacillati</taxon>
        <taxon>Actinomycetota</taxon>
        <taxon>Thermoleophilia</taxon>
        <taxon>Solirubrobacterales</taxon>
        <taxon>Paraconexibacteraceae</taxon>
        <taxon>Paraconexibacter</taxon>
    </lineage>
</organism>
<keyword evidence="1" id="KW-0472">Membrane</keyword>
<accession>A0AAU7ANW8</accession>
<dbReference type="Gene3D" id="3.90.550.10">
    <property type="entry name" value="Spore Coat Polysaccharide Biosynthesis Protein SpsA, Chain A"/>
    <property type="match status" value="1"/>
</dbReference>
<dbReference type="Pfam" id="PF00535">
    <property type="entry name" value="Glycos_transf_2"/>
    <property type="match status" value="1"/>
</dbReference>
<dbReference type="AlphaFoldDB" id="A0AAU7ANW8"/>
<sequence>MTRRPSVTVVVPVKDSGHVVRGALDSLAAQDYDGAVNILLVDGGSRDDVAAVARAYSATVLANPAGNEEAGRAVGVAAATGELILLLDADDVLPATDWLGRLGRALDLAPDVVAADCLFHEHRREDPPVVRVCALMGGSDPLAVELGWADRWAWHLDRWTGMPILEEERHGDVLLIRIDPERPPPMGSNGFLVRRDALLQTGYAPSFIHSDCVGDLAALGHRFARVEQGVVHLYAEDLRTYWRKANRRARRSMRGDPVQRRGYRPSLLVTGRQALFSATLVGPAVLAARGYRARPDPAWALYPLLSLLTVAAYVRARLFVVRERLAR</sequence>
<evidence type="ECO:0000259" key="2">
    <source>
        <dbReference type="Pfam" id="PF00535"/>
    </source>
</evidence>